<feature type="region of interest" description="Disordered" evidence="1">
    <location>
        <begin position="1"/>
        <end position="129"/>
    </location>
</feature>
<feature type="compositionally biased region" description="Polar residues" evidence="1">
    <location>
        <begin position="44"/>
        <end position="55"/>
    </location>
</feature>
<gene>
    <name evidence="3" type="ORF">KDH_65390</name>
</gene>
<evidence type="ECO:0000256" key="2">
    <source>
        <dbReference type="SAM" id="Phobius"/>
    </source>
</evidence>
<reference evidence="3 4" key="1">
    <citation type="submission" date="2023-02" db="EMBL/GenBank/DDBJ databases">
        <title>Dictyobacter halimunensis sp. nov., a new member of the class Ktedonobacteria from forest soil in a geothermal area.</title>
        <authorList>
            <person name="Rachmania M.K."/>
            <person name="Ningsih F."/>
            <person name="Sakai Y."/>
            <person name="Yabe S."/>
            <person name="Yokota A."/>
            <person name="Sjamsuridzal W."/>
        </authorList>
    </citation>
    <scope>NUCLEOTIDE SEQUENCE [LARGE SCALE GENOMIC DNA]</scope>
    <source>
        <strain evidence="3 4">S3.2.2.5</strain>
    </source>
</reference>
<comment type="caution">
    <text evidence="3">The sequence shown here is derived from an EMBL/GenBank/DDBJ whole genome shotgun (WGS) entry which is preliminary data.</text>
</comment>
<dbReference type="Proteomes" id="UP001344906">
    <property type="component" value="Unassembled WGS sequence"/>
</dbReference>
<evidence type="ECO:0000313" key="3">
    <source>
        <dbReference type="EMBL" id="GLV59713.1"/>
    </source>
</evidence>
<accession>A0ABQ6G2I5</accession>
<feature type="compositionally biased region" description="Pro residues" evidence="1">
    <location>
        <begin position="1"/>
        <end position="10"/>
    </location>
</feature>
<feature type="compositionally biased region" description="Polar residues" evidence="1">
    <location>
        <begin position="18"/>
        <end position="35"/>
    </location>
</feature>
<protein>
    <submittedName>
        <fullName evidence="3">Uncharacterized protein</fullName>
    </submittedName>
</protein>
<name>A0ABQ6G2I5_9CHLR</name>
<organism evidence="3 4">
    <name type="scientific">Dictyobacter halimunensis</name>
    <dbReference type="NCBI Taxonomy" id="3026934"/>
    <lineage>
        <taxon>Bacteria</taxon>
        <taxon>Bacillati</taxon>
        <taxon>Chloroflexota</taxon>
        <taxon>Ktedonobacteria</taxon>
        <taxon>Ktedonobacterales</taxon>
        <taxon>Dictyobacteraceae</taxon>
        <taxon>Dictyobacter</taxon>
    </lineage>
</organism>
<evidence type="ECO:0000256" key="1">
    <source>
        <dbReference type="SAM" id="MobiDB-lite"/>
    </source>
</evidence>
<keyword evidence="4" id="KW-1185">Reference proteome</keyword>
<feature type="compositionally biased region" description="Acidic residues" evidence="1">
    <location>
        <begin position="113"/>
        <end position="127"/>
    </location>
</feature>
<evidence type="ECO:0000313" key="4">
    <source>
        <dbReference type="Proteomes" id="UP001344906"/>
    </source>
</evidence>
<feature type="transmembrane region" description="Helical" evidence="2">
    <location>
        <begin position="142"/>
        <end position="163"/>
    </location>
</feature>
<keyword evidence="2" id="KW-0812">Transmembrane</keyword>
<keyword evidence="2" id="KW-0472">Membrane</keyword>
<dbReference type="EMBL" id="BSRI01000002">
    <property type="protein sequence ID" value="GLV59713.1"/>
    <property type="molecule type" value="Genomic_DNA"/>
</dbReference>
<dbReference type="RefSeq" id="WP_338256480.1">
    <property type="nucleotide sequence ID" value="NZ_BSRI01000002.1"/>
</dbReference>
<sequence length="294" mass="31146">MNVPPQPPLGEEPEKKTALQSGDHTSEQTVPTSETVSHEDAAEQPTTTPDSTSPAEGNDYPTLPSETASHEEVAEQPATHESANEEATPQPMPFSESPTAAEGSTEDAAVADQADEDEDEDLEEDDATTQPARSGIFIKKGVLIGVISAIVLVALLATLLFFVNRPKDPPTDWLSSVTPPAGSGSANKILYYLHWSNNNGELKGQLQLAAYANGAPQSLTAPASGLYSRDNHDIYVVVTINGQATTLSGKINDSNDTLTLNQVGAPSQASQLVFHTSSADVYKQETKKLVPAKK</sequence>
<proteinExistence type="predicted"/>
<keyword evidence="2" id="KW-1133">Transmembrane helix</keyword>